<name>A0A835T8U5_9CHLO</name>
<keyword evidence="5" id="KW-0175">Coiled coil</keyword>
<evidence type="ECO:0000256" key="3">
    <source>
        <dbReference type="ARBA" id="ARBA00022989"/>
    </source>
</evidence>
<evidence type="ECO:0000256" key="6">
    <source>
        <dbReference type="SAM" id="MobiDB-lite"/>
    </source>
</evidence>
<dbReference type="OrthoDB" id="10575903at2759"/>
<feature type="transmembrane region" description="Helical" evidence="7">
    <location>
        <begin position="247"/>
        <end position="271"/>
    </location>
</feature>
<evidence type="ECO:0000313" key="9">
    <source>
        <dbReference type="Proteomes" id="UP000613740"/>
    </source>
</evidence>
<dbReference type="GO" id="GO:0005783">
    <property type="term" value="C:endoplasmic reticulum"/>
    <property type="evidence" value="ECO:0007669"/>
    <property type="project" value="TreeGrafter"/>
</dbReference>
<feature type="transmembrane region" description="Helical" evidence="7">
    <location>
        <begin position="567"/>
        <end position="585"/>
    </location>
</feature>
<feature type="region of interest" description="Disordered" evidence="6">
    <location>
        <begin position="1604"/>
        <end position="1674"/>
    </location>
</feature>
<feature type="transmembrane region" description="Helical" evidence="7">
    <location>
        <begin position="629"/>
        <end position="650"/>
    </location>
</feature>
<evidence type="ECO:0000256" key="2">
    <source>
        <dbReference type="ARBA" id="ARBA00022692"/>
    </source>
</evidence>
<evidence type="ECO:0000256" key="5">
    <source>
        <dbReference type="SAM" id="Coils"/>
    </source>
</evidence>
<dbReference type="GO" id="GO:0030149">
    <property type="term" value="P:sphingolipid catabolic process"/>
    <property type="evidence" value="ECO:0007669"/>
    <property type="project" value="TreeGrafter"/>
</dbReference>
<accession>A0A835T8U5</accession>
<feature type="transmembrane region" description="Helical" evidence="7">
    <location>
        <begin position="535"/>
        <end position="555"/>
    </location>
</feature>
<feature type="transmembrane region" description="Helical" evidence="7">
    <location>
        <begin position="662"/>
        <end position="683"/>
    </location>
</feature>
<evidence type="ECO:0000256" key="7">
    <source>
        <dbReference type="SAM" id="Phobius"/>
    </source>
</evidence>
<feature type="transmembrane region" description="Helical" evidence="7">
    <location>
        <begin position="597"/>
        <end position="617"/>
    </location>
</feature>
<dbReference type="Proteomes" id="UP000613740">
    <property type="component" value="Unassembled WGS sequence"/>
</dbReference>
<evidence type="ECO:0000256" key="1">
    <source>
        <dbReference type="ARBA" id="ARBA00004141"/>
    </source>
</evidence>
<dbReference type="InterPro" id="IPR036249">
    <property type="entry name" value="Thioredoxin-like_sf"/>
</dbReference>
<protein>
    <recommendedName>
        <fullName evidence="10">Glutaredoxin domain-containing protein</fullName>
    </recommendedName>
</protein>
<comment type="subcellular location">
    <subcellularLocation>
        <location evidence="1">Membrane</location>
        <topology evidence="1">Multi-pass membrane protein</topology>
    </subcellularLocation>
</comment>
<sequence length="1839" mass="190268">MVDVELGETETGPAASALKTYVGDSLEARLKAAVACTPVVVFGRRHCPFSVEALRVLSQALGGSGSGSGGGARPHLLSHFATDEMEGGVAVEAALRRLTGAHPPRPPYVYVNKQMVGGCEEVTRLARDGELGRLLAAAGIRAAPTSATLAAAAAAAATATGAATPASNSTNTSSSNGGGGGADSVPSIGAGWVMPFIGYPHAVDKRLLRCNAFWTFVTALLICIYYRNTAAHWVMGGLMVDSVLRLGGGPSFSALGALSVLCLTLLDFVGSRPNFVPGGPRQVAALLDVAITALSFLFFLTADHEGKLLIVGLSFSCLLGALCLVEAATGWSAAAAAFEAGLVRTGLLPLGSVYGCFVTAAQEAEAAYPYPSRRPPRRRTIQTVVLSAAATAAAAGARAAGPESSVMVSADPIDVQYKVKTPGQDWNPIKHCGIGLTVIPFGLAGLAGAWKSADPGAGLGLDAPAAPYYAIAILAAIVYCSWLVAYGLKMFLYPRRVLREAADPVAGHLFTLPFVVACLFALAVKDRDPTFARVLYWMGAPAILLLSLVWVAGWFSTRYTLEQFNTAWMLMPVVNFVPAAVGPLVDPTYRDATQAWFAFAFAFWVIITVISTHKAIVLFDYDEGARSLMAIWVAAPSVGAVAYATNFGFTTASSSFGPDNDLVFICMHWLAVLMALVLGLCFLRGHLGHASTTFNMSYWGYGFPTTALSMCCTIYYTLKPGEFSQAVAYAALFATSYIHACLLLQTAALLVRGGVFQPAGKWGPLLGWLWGGAHPALGALLPRAVDGARAAAVAADGASLEAFRTTWAGVCLAARELLRQEAAALYPALAEAVGPEAASGVAAAERRAAGLQAQLEGVSSKLAAAEQLLLASTSSRGDATAAAAAVTSSSTAVPPAPPAAAAATVPTTSAVTDPHHVSMVVVAGPKPHGHGGLLSIPRAPGSSSRSSVSTAALPPPPPPLAAPSNGADADPLATAAAATTPAANGGAGHKQQQQQQQQQSKDSTAATAAVELLLGGLCADVEAVAAGLADHLAAEATHLAPLARKYLPLKTSKQVVRKMWEATPPAAWAALLPLLVEAAPGGTAARSAMVRALLWVLDSRPAVLGLMLARRLPLAQWRLLAGAVPQLLPRGAGVRVWQLARKRSGVTPQAHQDWPGHEFAIHWARPDPWRALSLPQRKRLLCLAASSCHAPSLEAALAQCGCSLSRSRALDDALSAAALVGNLPGCKRLLLLLTPQETGGAATVKGAAGGGSQPQQQQKSSYRAPPDSAISTAAAFGQLQVLGFLLELKKDVSSAIRAGKGNVVCRRTLQTRLCEVADDACRGGRLEVLEWLAAHYGYVLGFQELVKAAGAGQVGLMRALMDKLLLQPQQPMQPMAPPAAAAAAAAAGMHFDDLWVPLASSTAGNAAWVGPVLPTSLWPAITDLLVAAITSRTACWEAKWLWLLSHTGADEGQQGPGGGGGGGGGAAGVLQRMLIDPGRRNRSAALEAACGPLPGYCQRLRVLHAAGMRPSEGAAEWAVQGGHADALLYLWHEQEVPCLASLRSFQALVMGQGGGKVPVLNLLQEQGVPFTAVHVRQGAQGGWPEASLMWLLALVPESQSVPAADDLAATGGGGGGTSGGGSGGANGGGGRSNSPRNEAAGEQQARRRQQRWRDESTGEATEDNSARAQGVVKPGSFGTATAVAGANKPAQRHSMDGSAASVAQGQQGQQQQQGLAAADQEVDQQQQPAAEGHPQQQPASSPAELRREWSQAFTAAARKAHSRQLLQALVDRGAAVDLAAVAEAGSEDTTAWAAELLRKAQGGGELKALCADAAQRVAESGNKATLAWLRARRLVRKNF</sequence>
<dbReference type="GO" id="GO:0004620">
    <property type="term" value="F:phospholipase activity"/>
    <property type="evidence" value="ECO:0007669"/>
    <property type="project" value="TreeGrafter"/>
</dbReference>
<feature type="transmembrane region" description="Helical" evidence="7">
    <location>
        <begin position="432"/>
        <end position="450"/>
    </location>
</feature>
<dbReference type="EMBL" id="JAEHOD010000056">
    <property type="protein sequence ID" value="KAG2434535.1"/>
    <property type="molecule type" value="Genomic_DNA"/>
</dbReference>
<feature type="region of interest" description="Disordered" evidence="6">
    <location>
        <begin position="1686"/>
        <end position="1747"/>
    </location>
</feature>
<feature type="compositionally biased region" description="Low complexity" evidence="6">
    <location>
        <begin position="942"/>
        <end position="952"/>
    </location>
</feature>
<feature type="transmembrane region" description="Helical" evidence="7">
    <location>
        <begin position="308"/>
        <end position="325"/>
    </location>
</feature>
<feature type="transmembrane region" description="Helical" evidence="7">
    <location>
        <begin position="695"/>
        <end position="716"/>
    </location>
</feature>
<dbReference type="InterPro" id="IPR004695">
    <property type="entry name" value="SLAC1/Mae1/Ssu1/TehA"/>
</dbReference>
<feature type="compositionally biased region" description="Low complexity" evidence="6">
    <location>
        <begin position="962"/>
        <end position="984"/>
    </location>
</feature>
<feature type="compositionally biased region" description="Gly residues" evidence="6">
    <location>
        <begin position="1610"/>
        <end position="1631"/>
    </location>
</feature>
<keyword evidence="3 7" id="KW-1133">Transmembrane helix</keyword>
<dbReference type="PANTHER" id="PTHR12393">
    <property type="entry name" value="SPHINGOMYELIN PHOSPHODIESTERASE RELATED"/>
    <property type="match status" value="1"/>
</dbReference>
<feature type="compositionally biased region" description="Low complexity" evidence="6">
    <location>
        <begin position="162"/>
        <end position="175"/>
    </location>
</feature>
<comment type="caution">
    <text evidence="8">The sequence shown here is derived from an EMBL/GenBank/DDBJ whole genome shotgun (WGS) entry which is preliminary data.</text>
</comment>
<dbReference type="PANTHER" id="PTHR12393:SF6">
    <property type="entry name" value="SPHINGOMYELIN PHOSPHODIESTERASE 2"/>
    <property type="match status" value="1"/>
</dbReference>
<feature type="region of interest" description="Disordered" evidence="6">
    <location>
        <begin position="162"/>
        <end position="181"/>
    </location>
</feature>
<reference evidence="8" key="1">
    <citation type="journal article" date="2020" name="bioRxiv">
        <title>Comparative genomics of Chlamydomonas.</title>
        <authorList>
            <person name="Craig R.J."/>
            <person name="Hasan A.R."/>
            <person name="Ness R.W."/>
            <person name="Keightley P.D."/>
        </authorList>
    </citation>
    <scope>NUCLEOTIDE SEQUENCE</scope>
    <source>
        <strain evidence="8">CCAP 11/173</strain>
    </source>
</reference>
<dbReference type="Gene3D" id="3.40.30.10">
    <property type="entry name" value="Glutaredoxin"/>
    <property type="match status" value="1"/>
</dbReference>
<feature type="transmembrane region" description="Helical" evidence="7">
    <location>
        <begin position="728"/>
        <end position="750"/>
    </location>
</feature>
<dbReference type="Pfam" id="PF03595">
    <property type="entry name" value="SLAC1"/>
    <property type="match status" value="1"/>
</dbReference>
<keyword evidence="2 7" id="KW-0812">Transmembrane</keyword>
<dbReference type="InterPro" id="IPR038665">
    <property type="entry name" value="Voltage-dep_anion_channel_sf"/>
</dbReference>
<organism evidence="8 9">
    <name type="scientific">Chlamydomonas schloesseri</name>
    <dbReference type="NCBI Taxonomy" id="2026947"/>
    <lineage>
        <taxon>Eukaryota</taxon>
        <taxon>Viridiplantae</taxon>
        <taxon>Chlorophyta</taxon>
        <taxon>core chlorophytes</taxon>
        <taxon>Chlorophyceae</taxon>
        <taxon>CS clade</taxon>
        <taxon>Chlamydomonadales</taxon>
        <taxon>Chlamydomonadaceae</taxon>
        <taxon>Chlamydomonas</taxon>
    </lineage>
</organism>
<dbReference type="GO" id="GO:0016020">
    <property type="term" value="C:membrane"/>
    <property type="evidence" value="ECO:0007669"/>
    <property type="project" value="UniProtKB-SubCell"/>
</dbReference>
<feature type="transmembrane region" description="Helical" evidence="7">
    <location>
        <begin position="470"/>
        <end position="493"/>
    </location>
</feature>
<gene>
    <name evidence="8" type="ORF">HYH02_012202</name>
</gene>
<dbReference type="PROSITE" id="PS51354">
    <property type="entry name" value="GLUTAREDOXIN_2"/>
    <property type="match status" value="1"/>
</dbReference>
<dbReference type="GO" id="GO:0046513">
    <property type="term" value="P:ceramide biosynthetic process"/>
    <property type="evidence" value="ECO:0007669"/>
    <property type="project" value="TreeGrafter"/>
</dbReference>
<dbReference type="SUPFAM" id="SSF52833">
    <property type="entry name" value="Thioredoxin-like"/>
    <property type="match status" value="1"/>
</dbReference>
<dbReference type="GO" id="GO:0071944">
    <property type="term" value="C:cell periphery"/>
    <property type="evidence" value="ECO:0007669"/>
    <property type="project" value="TreeGrafter"/>
</dbReference>
<feature type="region of interest" description="Disordered" evidence="6">
    <location>
        <begin position="1243"/>
        <end position="1266"/>
    </location>
</feature>
<feature type="region of interest" description="Disordered" evidence="6">
    <location>
        <begin position="888"/>
        <end position="907"/>
    </location>
</feature>
<evidence type="ECO:0000313" key="8">
    <source>
        <dbReference type="EMBL" id="KAG2434535.1"/>
    </source>
</evidence>
<feature type="transmembrane region" description="Helical" evidence="7">
    <location>
        <begin position="505"/>
        <end position="523"/>
    </location>
</feature>
<evidence type="ECO:0008006" key="10">
    <source>
        <dbReference type="Google" id="ProtNLM"/>
    </source>
</evidence>
<proteinExistence type="predicted"/>
<feature type="transmembrane region" description="Helical" evidence="7">
    <location>
        <begin position="283"/>
        <end position="302"/>
    </location>
</feature>
<dbReference type="Gene3D" id="1.50.10.150">
    <property type="entry name" value="Voltage-dependent anion channel"/>
    <property type="match status" value="1"/>
</dbReference>
<feature type="transmembrane region" description="Helical" evidence="7">
    <location>
        <begin position="207"/>
        <end position="227"/>
    </location>
</feature>
<dbReference type="GO" id="GO:0055085">
    <property type="term" value="P:transmembrane transport"/>
    <property type="evidence" value="ECO:0007669"/>
    <property type="project" value="InterPro"/>
</dbReference>
<feature type="transmembrane region" description="Helical" evidence="7">
    <location>
        <begin position="762"/>
        <end position="781"/>
    </location>
</feature>
<feature type="coiled-coil region" evidence="5">
    <location>
        <begin position="841"/>
        <end position="868"/>
    </location>
</feature>
<evidence type="ECO:0000256" key="4">
    <source>
        <dbReference type="ARBA" id="ARBA00023136"/>
    </source>
</evidence>
<keyword evidence="4 7" id="KW-0472">Membrane</keyword>
<feature type="compositionally biased region" description="Low complexity" evidence="6">
    <location>
        <begin position="1696"/>
        <end position="1731"/>
    </location>
</feature>
<feature type="region of interest" description="Disordered" evidence="6">
    <location>
        <begin position="921"/>
        <end position="1002"/>
    </location>
</feature>
<dbReference type="CDD" id="cd09322">
    <property type="entry name" value="TDT_TehA_like"/>
    <property type="match status" value="1"/>
</dbReference>
<keyword evidence="9" id="KW-1185">Reference proteome</keyword>